<feature type="compositionally biased region" description="Polar residues" evidence="1">
    <location>
        <begin position="63"/>
        <end position="73"/>
    </location>
</feature>
<protein>
    <submittedName>
        <fullName evidence="2">Putative ATP-dependent dna helicase q1</fullName>
    </submittedName>
</protein>
<gene>
    <name evidence="2" type="ORF">FIE12Z_13030</name>
</gene>
<keyword evidence="3" id="KW-1185">Reference proteome</keyword>
<keyword evidence="2" id="KW-0547">Nucleotide-binding</keyword>
<keyword evidence="2" id="KW-0378">Hydrolase</keyword>
<comment type="caution">
    <text evidence="2">The sequence shown here is derived from an EMBL/GenBank/DDBJ whole genome shotgun (WGS) entry which is preliminary data.</text>
</comment>
<dbReference type="GO" id="GO:0004386">
    <property type="term" value="F:helicase activity"/>
    <property type="evidence" value="ECO:0007669"/>
    <property type="project" value="UniProtKB-KW"/>
</dbReference>
<dbReference type="AlphaFoldDB" id="A0A395M4F0"/>
<keyword evidence="2" id="KW-0347">Helicase</keyword>
<evidence type="ECO:0000313" key="2">
    <source>
        <dbReference type="EMBL" id="RFN40805.1"/>
    </source>
</evidence>
<dbReference type="EMBL" id="PXXK01000936">
    <property type="protein sequence ID" value="RFN40805.1"/>
    <property type="molecule type" value="Genomic_DNA"/>
</dbReference>
<feature type="region of interest" description="Disordered" evidence="1">
    <location>
        <begin position="63"/>
        <end position="83"/>
    </location>
</feature>
<proteinExistence type="predicted"/>
<dbReference type="Proteomes" id="UP000265631">
    <property type="component" value="Unassembled WGS sequence"/>
</dbReference>
<name>A0A395M4F0_9HYPO</name>
<evidence type="ECO:0000313" key="3">
    <source>
        <dbReference type="Proteomes" id="UP000265631"/>
    </source>
</evidence>
<evidence type="ECO:0000256" key="1">
    <source>
        <dbReference type="SAM" id="MobiDB-lite"/>
    </source>
</evidence>
<organism evidence="2 3">
    <name type="scientific">Fusarium flagelliforme</name>
    <dbReference type="NCBI Taxonomy" id="2675880"/>
    <lineage>
        <taxon>Eukaryota</taxon>
        <taxon>Fungi</taxon>
        <taxon>Dikarya</taxon>
        <taxon>Ascomycota</taxon>
        <taxon>Pezizomycotina</taxon>
        <taxon>Sordariomycetes</taxon>
        <taxon>Hypocreomycetidae</taxon>
        <taxon>Hypocreales</taxon>
        <taxon>Nectriaceae</taxon>
        <taxon>Fusarium</taxon>
        <taxon>Fusarium incarnatum-equiseti species complex</taxon>
    </lineage>
</organism>
<accession>A0A395M4F0</accession>
<reference evidence="2 3" key="1">
    <citation type="journal article" date="2018" name="PLoS Pathog.">
        <title>Evolution of structural diversity of trichothecenes, a family of toxins produced by plant pathogenic and entomopathogenic fungi.</title>
        <authorList>
            <person name="Proctor R.H."/>
            <person name="McCormick S.P."/>
            <person name="Kim H.S."/>
            <person name="Cardoza R.E."/>
            <person name="Stanley A.M."/>
            <person name="Lindo L."/>
            <person name="Kelly A."/>
            <person name="Brown D.W."/>
            <person name="Lee T."/>
            <person name="Vaughan M.M."/>
            <person name="Alexander N.J."/>
            <person name="Busman M."/>
            <person name="Gutierrez S."/>
        </authorList>
    </citation>
    <scope>NUCLEOTIDE SEQUENCE [LARGE SCALE GENOMIC DNA]</scope>
    <source>
        <strain evidence="2 3">NRRL 13405</strain>
    </source>
</reference>
<dbReference type="STRING" id="2594813.A0A395M4F0"/>
<keyword evidence="2" id="KW-0067">ATP-binding</keyword>
<sequence>MQEHCRIKHQWKNDWEKGGNVRQQARQTRRLVPWREGVQAQQVCHWGHGRRWFEVGRAINQYSHQQTRSQGQGQEDDQADREHQTAMQFFKTIHDDDEQAFESEANGNIQTVDDKWDAEAWLNRCGWPRHLQGIDPNRLRALLRPIGNDEPVLQKM</sequence>